<keyword evidence="4" id="KW-1185">Reference proteome</keyword>
<feature type="region of interest" description="Disordered" evidence="2">
    <location>
        <begin position="106"/>
        <end position="451"/>
    </location>
</feature>
<reference evidence="3 4" key="1">
    <citation type="journal article" date="2021" name="J. Hered.">
        <title>A chromosome-level genome assembly of the parasitoid wasp, Cotesia glomerata (Hymenoptera: Braconidae).</title>
        <authorList>
            <person name="Pinto B.J."/>
            <person name="Weis J.J."/>
            <person name="Gamble T."/>
            <person name="Ode P.J."/>
            <person name="Paul R."/>
            <person name="Zaspel J.M."/>
        </authorList>
    </citation>
    <scope>NUCLEOTIDE SEQUENCE [LARGE SCALE GENOMIC DNA]</scope>
    <source>
        <strain evidence="3">CgM1</strain>
    </source>
</reference>
<feature type="compositionally biased region" description="Basic residues" evidence="2">
    <location>
        <begin position="1"/>
        <end position="15"/>
    </location>
</feature>
<feature type="compositionally biased region" description="Low complexity" evidence="2">
    <location>
        <begin position="385"/>
        <end position="401"/>
    </location>
</feature>
<organism evidence="3 4">
    <name type="scientific">Cotesia glomerata</name>
    <name type="common">Lepidopteran parasitic wasp</name>
    <name type="synonym">Apanteles glomeratus</name>
    <dbReference type="NCBI Taxonomy" id="32391"/>
    <lineage>
        <taxon>Eukaryota</taxon>
        <taxon>Metazoa</taxon>
        <taxon>Ecdysozoa</taxon>
        <taxon>Arthropoda</taxon>
        <taxon>Hexapoda</taxon>
        <taxon>Insecta</taxon>
        <taxon>Pterygota</taxon>
        <taxon>Neoptera</taxon>
        <taxon>Endopterygota</taxon>
        <taxon>Hymenoptera</taxon>
        <taxon>Apocrita</taxon>
        <taxon>Ichneumonoidea</taxon>
        <taxon>Braconidae</taxon>
        <taxon>Microgastrinae</taxon>
        <taxon>Cotesia</taxon>
    </lineage>
</organism>
<accession>A0AAV7HYS7</accession>
<feature type="compositionally biased region" description="Basic and acidic residues" evidence="2">
    <location>
        <begin position="288"/>
        <end position="302"/>
    </location>
</feature>
<feature type="coiled-coil region" evidence="1">
    <location>
        <begin position="55"/>
        <end position="89"/>
    </location>
</feature>
<feature type="compositionally biased region" description="Acidic residues" evidence="2">
    <location>
        <begin position="433"/>
        <end position="447"/>
    </location>
</feature>
<name>A0AAV7HYS7_COTGL</name>
<dbReference type="AlphaFoldDB" id="A0AAV7HYS7"/>
<evidence type="ECO:0000256" key="1">
    <source>
        <dbReference type="SAM" id="Coils"/>
    </source>
</evidence>
<comment type="caution">
    <text evidence="3">The sequence shown here is derived from an EMBL/GenBank/DDBJ whole genome shotgun (WGS) entry which is preliminary data.</text>
</comment>
<dbReference type="EMBL" id="JAHXZJ010002982">
    <property type="protein sequence ID" value="KAH0535204.1"/>
    <property type="molecule type" value="Genomic_DNA"/>
</dbReference>
<proteinExistence type="predicted"/>
<feature type="compositionally biased region" description="Basic and acidic residues" evidence="2">
    <location>
        <begin position="311"/>
        <end position="323"/>
    </location>
</feature>
<feature type="compositionally biased region" description="Basic and acidic residues" evidence="2">
    <location>
        <begin position="236"/>
        <end position="251"/>
    </location>
</feature>
<feature type="compositionally biased region" description="Basic and acidic residues" evidence="2">
    <location>
        <begin position="402"/>
        <end position="429"/>
    </location>
</feature>
<feature type="compositionally biased region" description="Basic and acidic residues" evidence="2">
    <location>
        <begin position="363"/>
        <end position="384"/>
    </location>
</feature>
<evidence type="ECO:0000313" key="4">
    <source>
        <dbReference type="Proteomes" id="UP000826195"/>
    </source>
</evidence>
<keyword evidence="1" id="KW-0175">Coiled coil</keyword>
<protein>
    <submittedName>
        <fullName evidence="3">Uncharacterized protein</fullName>
    </submittedName>
</protein>
<dbReference type="Proteomes" id="UP000826195">
    <property type="component" value="Unassembled WGS sequence"/>
</dbReference>
<feature type="compositionally biased region" description="Polar residues" evidence="2">
    <location>
        <begin position="174"/>
        <end position="192"/>
    </location>
</feature>
<feature type="region of interest" description="Disordered" evidence="2">
    <location>
        <begin position="1"/>
        <end position="36"/>
    </location>
</feature>
<sequence length="667" mass="78650">MSEKKLKRNDKKHKTGFLPQEYLSPENSQCTDNNKNKINYENDVKLPKKIKTEVIDSETNELSDINIEKKKIKKELASEEDRKVQKIKKKKKNIFDENEVFNNIRQEPIVDNQPDELYVKKEKKKKKKKDIESDQDLNTEMPNKNGLKLERVDPSTIDDEAEVKKNKKKKLHENSMQIDNLNSEECSNVNTVETNETLKKKKRKRLRESSENDLIQNQNLQEDTHDKVKKKKKRKHDIERSEDNELVKESTNEFTSTNMSIKMESHSGEESVGLAKTEKKKKKKKSKKSNEQEMEQERRDENIDPSSGNIKFEKQELTEDVDKLKKKKKKSESDSTVNSSKENVKKSSKKEKKSSSESGEIVIEEKVKEFKNPKKTELNNKSDNESNSDNEINSNNSISSEESLREEEPKSNTIAKKIEEQRIQVKENISDSELSDEEDDEDYDEEETLPRKRRHKSIFEQHPKLAKIMTESDDERDELQYQQLNIRESKQLSDLVVKLIHHVLPQHNVEKTSGTRPLSKEEKERFEKYAPLKLGVYSSDEDNRIVHNWKKFCKVHDWKRSLVHPFTFRKRKGFYFISKVEERRKFVQFLAHGLPNRSLYSVFGRFKNLYGTHKQSRYTKEEDDIILKTINDPTVKHPQAVLAKRLNRTRQSVWRRVQKLSKESDSD</sequence>
<gene>
    <name evidence="3" type="ORF">KQX54_014858</name>
</gene>
<feature type="compositionally biased region" description="Basic residues" evidence="2">
    <location>
        <begin position="278"/>
        <end position="287"/>
    </location>
</feature>
<evidence type="ECO:0000256" key="2">
    <source>
        <dbReference type="SAM" id="MobiDB-lite"/>
    </source>
</evidence>
<evidence type="ECO:0000313" key="3">
    <source>
        <dbReference type="EMBL" id="KAH0535204.1"/>
    </source>
</evidence>